<keyword evidence="2" id="KW-1185">Reference proteome</keyword>
<protein>
    <submittedName>
        <fullName evidence="1">Uncharacterized protein</fullName>
    </submittedName>
</protein>
<dbReference type="EMBL" id="PXOA01000172">
    <property type="protein sequence ID" value="RFU79181.1"/>
    <property type="molecule type" value="Genomic_DNA"/>
</dbReference>
<dbReference type="AlphaFoldDB" id="A0A395NTF5"/>
<organism evidence="1 2">
    <name type="scientific">Trichoderma arundinaceum</name>
    <dbReference type="NCBI Taxonomy" id="490622"/>
    <lineage>
        <taxon>Eukaryota</taxon>
        <taxon>Fungi</taxon>
        <taxon>Dikarya</taxon>
        <taxon>Ascomycota</taxon>
        <taxon>Pezizomycotina</taxon>
        <taxon>Sordariomycetes</taxon>
        <taxon>Hypocreomycetidae</taxon>
        <taxon>Hypocreales</taxon>
        <taxon>Hypocreaceae</taxon>
        <taxon>Trichoderma</taxon>
    </lineage>
</organism>
<evidence type="ECO:0000313" key="1">
    <source>
        <dbReference type="EMBL" id="RFU79181.1"/>
    </source>
</evidence>
<name>A0A395NTF5_TRIAR</name>
<gene>
    <name evidence="1" type="ORF">TARUN_3037</name>
</gene>
<dbReference type="Proteomes" id="UP000266272">
    <property type="component" value="Unassembled WGS sequence"/>
</dbReference>
<proteinExistence type="predicted"/>
<reference evidence="1 2" key="1">
    <citation type="journal article" date="2018" name="PLoS Pathog.">
        <title>Evolution of structural diversity of trichothecenes, a family of toxins produced by plant pathogenic and entomopathogenic fungi.</title>
        <authorList>
            <person name="Proctor R.H."/>
            <person name="McCormick S.P."/>
            <person name="Kim H.S."/>
            <person name="Cardoza R.E."/>
            <person name="Stanley A.M."/>
            <person name="Lindo L."/>
            <person name="Kelly A."/>
            <person name="Brown D.W."/>
            <person name="Lee T."/>
            <person name="Vaughan M.M."/>
            <person name="Alexander N.J."/>
            <person name="Busman M."/>
            <person name="Gutierrez S."/>
        </authorList>
    </citation>
    <scope>NUCLEOTIDE SEQUENCE [LARGE SCALE GENOMIC DNA]</scope>
    <source>
        <strain evidence="1 2">IBT 40837</strain>
    </source>
</reference>
<evidence type="ECO:0000313" key="2">
    <source>
        <dbReference type="Proteomes" id="UP000266272"/>
    </source>
</evidence>
<comment type="caution">
    <text evidence="1">The sequence shown here is derived from an EMBL/GenBank/DDBJ whole genome shotgun (WGS) entry which is preliminary data.</text>
</comment>
<accession>A0A395NTF5</accession>
<sequence>MDAALPAGVEELDDPWVQASHRSSVLSSPFFNSSESSRTITMSDNAKLYEITRLLVSFIHAIRTYRERELQFLQELLQLFNQMGERPETRHVRQDPNAMEDVIYDIDETFMDYQVD</sequence>